<dbReference type="Proteomes" id="UP000001593">
    <property type="component" value="Unassembled WGS sequence"/>
</dbReference>
<feature type="compositionally biased region" description="Polar residues" evidence="1">
    <location>
        <begin position="1253"/>
        <end position="1270"/>
    </location>
</feature>
<evidence type="ECO:0000313" key="5">
    <source>
        <dbReference type="Proteomes" id="UP000001593"/>
    </source>
</evidence>
<sequence length="1477" mass="162928">MPRKRLDWTVTVFYHLKAWQSKYFILRHSPPILDYYKDEISAHSPKAAKEKHSIILDENVVHIGPTDASRTHHHAFLIVTHKHGALTLASDTDKATKDWVTSLLKVVKLASSENQLQSFEGVEASGSEGEMEYAAMSSDTASPESSPRVGRVGIAARRDSYQQGFPVTVRFTPSAEKNQLRGSYVMRITARHVVLNKESVVNPVVSWPLTGLRGWKCDPDASPGAAGKQLLTLESGRKSLTGEGVFQFYTSHGDEIYELIRARSKALFANAVSKRNHFKPERSCSYEDLPSSDSPSVRLPRVNTMNEARLLSKRTSYECRKCWHLMEEKGKMVTSIKATINTIDESSSHMSPASVKRDLLKDETSSAKLLASTADSVFVEHRRNLSAVLELDKSKDEPLENTYLDLVVDDDTEPIHISGPRRISMASSTSESEKTPEHDNQGTERPAYVDERRRVTTAIPKEQSDGNKPDYAVREDKLEYSNQTYTDPGILREITPKDKPLSDAQKKLTDDFFAQLANPTAHQQTMFPSKPRSMTTPSPSTSPPKANRQPLKKKLSARKSNERGGVEKTRSKSEKVAPPKGHEAKVRTVKSESEAGKKNYAPEAGQQQTEMNKKIEVRPEEMEGILEKVLSQMETPLRQTTGKLVFTKPKRNSTGSLCTQSSEEKTNVDPCDKGDSLNVDYASKRQVEKSKSHSGIERASTQLNPPPLPVRPPLGGTPRTRGSASMGDIFEGINLRPDLGGMDRQKTFFAKGINMHHTSTPTGKNWPPLACGPESHHATRLLMRSNTAMQLPSEVIGSPPGSPRLDDPQRSRSSSLNRDEEERNFDEDDAKKRRGSKASKIIGRIFNSMSFSPRDERRGSNECGTTELEDLPKSRKASLTPGIVNEGWSPDNSADTSPSEGSPRLTVNLRASRRASHDGIPRYNPGSPPVNHNMREEQMRKAHARERERAELPDAHEPPPALPPRKHSDPPPLPPRRKKSHEDSPSPCTTPRRKSTELSRSGSDSCLSTSAQSSSHMSPASVKRDLLNDETSSAKLLASTADSVFVEHRRNLSAVLELDKSKDEPLENTYLDLVVDDDTEPIHISGPRRISMASSTSESEKTPEHDNQGTERPAYVDERRRVTTAIPKEQSDGNKPDYAVREDKLEYSNQTYTDPGILREITPKDKPLSDAQKKLTDDFFAQLANPTAHQQTMFPSKPRSMTTPSPSTSPPKANRQPLKKKLSARKSNERGGVEKTRSKSEKVAPPKGHEAKSTTAAPPTMSCAPNTNVPSPIPQRPPKSKELCTRQQHVDHGLVDDAAKLGRREVVGSNSGDKSSIEHEKAVGKHGKLLRQAELVEPSAFSSFERTSGHCRLDMARDEYTTALDISFPTGADYQNNNTSRQGGVGQRSTDSTRVSTLRSRSVSPHSSSLIPDGDPVARKYSAGNIEAASENFGKRSEMLGAGRNNAGRSSPVPLKMPSRGGGLVMSDSSPTSAISV</sequence>
<reference evidence="4 5" key="1">
    <citation type="journal article" date="2007" name="Science">
        <title>Sea anemone genome reveals ancestral eumetazoan gene repertoire and genomic organization.</title>
        <authorList>
            <person name="Putnam N.H."/>
            <person name="Srivastava M."/>
            <person name="Hellsten U."/>
            <person name="Dirks B."/>
            <person name="Chapman J."/>
            <person name="Salamov A."/>
            <person name="Terry A."/>
            <person name="Shapiro H."/>
            <person name="Lindquist E."/>
            <person name="Kapitonov V.V."/>
            <person name="Jurka J."/>
            <person name="Genikhovich G."/>
            <person name="Grigoriev I.V."/>
            <person name="Lucas S.M."/>
            <person name="Steele R.E."/>
            <person name="Finnerty J.R."/>
            <person name="Technau U."/>
            <person name="Martindale M.Q."/>
            <person name="Rokhsar D.S."/>
        </authorList>
    </citation>
    <scope>NUCLEOTIDE SEQUENCE [LARGE SCALE GENOMIC DNA]</scope>
    <source>
        <strain evidence="5">CH2 X CH6</strain>
    </source>
</reference>
<dbReference type="PANTHER" id="PTHR21258">
    <property type="entry name" value="DOCKING PROTEIN RELATED"/>
    <property type="match status" value="1"/>
</dbReference>
<dbReference type="GO" id="GO:0005737">
    <property type="term" value="C:cytoplasm"/>
    <property type="evidence" value="ECO:0000318"/>
    <property type="project" value="GO_Central"/>
</dbReference>
<feature type="compositionally biased region" description="Polar residues" evidence="1">
    <location>
        <begin position="652"/>
        <end position="661"/>
    </location>
</feature>
<dbReference type="SMART" id="SM00310">
    <property type="entry name" value="PTBI"/>
    <property type="match status" value="1"/>
</dbReference>
<feature type="region of interest" description="Disordered" evidence="1">
    <location>
        <begin position="1429"/>
        <end position="1477"/>
    </location>
</feature>
<feature type="region of interest" description="Disordered" evidence="1">
    <location>
        <begin position="520"/>
        <end position="617"/>
    </location>
</feature>
<dbReference type="InterPro" id="IPR001849">
    <property type="entry name" value="PH_domain"/>
</dbReference>
<feature type="compositionally biased region" description="Low complexity" evidence="1">
    <location>
        <begin position="713"/>
        <end position="722"/>
    </location>
</feature>
<dbReference type="InterPro" id="IPR050996">
    <property type="entry name" value="Docking_Protein_DOK"/>
</dbReference>
<evidence type="ECO:0000313" key="4">
    <source>
        <dbReference type="EMBL" id="EDO49909.1"/>
    </source>
</evidence>
<organism evidence="4 5">
    <name type="scientific">Nematostella vectensis</name>
    <name type="common">Starlet sea anemone</name>
    <dbReference type="NCBI Taxonomy" id="45351"/>
    <lineage>
        <taxon>Eukaryota</taxon>
        <taxon>Metazoa</taxon>
        <taxon>Cnidaria</taxon>
        <taxon>Anthozoa</taxon>
        <taxon>Hexacorallia</taxon>
        <taxon>Actiniaria</taxon>
        <taxon>Edwardsiidae</taxon>
        <taxon>Nematostella</taxon>
    </lineage>
</organism>
<dbReference type="GO" id="GO:0007169">
    <property type="term" value="P:cell surface receptor protein tyrosine kinase signaling pathway"/>
    <property type="evidence" value="ECO:0000318"/>
    <property type="project" value="GO_Central"/>
</dbReference>
<feature type="compositionally biased region" description="Polar residues" evidence="1">
    <location>
        <begin position="890"/>
        <end position="900"/>
    </location>
</feature>
<feature type="compositionally biased region" description="Low complexity" evidence="1">
    <location>
        <begin position="528"/>
        <end position="539"/>
    </location>
</feature>
<dbReference type="PROSITE" id="PS51064">
    <property type="entry name" value="IRS_PTB"/>
    <property type="match status" value="1"/>
</dbReference>
<dbReference type="InterPro" id="IPR011993">
    <property type="entry name" value="PH-like_dom_sf"/>
</dbReference>
<keyword evidence="5" id="KW-1185">Reference proteome</keyword>
<evidence type="ECO:0000256" key="1">
    <source>
        <dbReference type="SAM" id="MobiDB-lite"/>
    </source>
</evidence>
<feature type="domain" description="PH" evidence="2">
    <location>
        <begin position="1"/>
        <end position="108"/>
    </location>
</feature>
<dbReference type="Pfam" id="PF02174">
    <property type="entry name" value="IRS"/>
    <property type="match status" value="1"/>
</dbReference>
<protein>
    <recommendedName>
        <fullName evidence="6">PH domain-containing protein</fullName>
    </recommendedName>
</protein>
<dbReference type="OMA" id="TAHQQTM"/>
<feature type="compositionally biased region" description="Low complexity" evidence="1">
    <location>
        <begin position="1388"/>
        <end position="1410"/>
    </location>
</feature>
<name>A7RF80_NEMVE</name>
<dbReference type="EMBL" id="DS469507">
    <property type="protein sequence ID" value="EDO49909.1"/>
    <property type="molecule type" value="Genomic_DNA"/>
</dbReference>
<accession>A7RF80</accession>
<feature type="compositionally biased region" description="Basic and acidic residues" evidence="1">
    <location>
        <begin position="682"/>
        <end position="696"/>
    </location>
</feature>
<dbReference type="HOGENOM" id="CLU_249865_0_0_1"/>
<evidence type="ECO:0000259" key="3">
    <source>
        <dbReference type="PROSITE" id="PS51064"/>
    </source>
</evidence>
<feature type="compositionally biased region" description="Basic and acidic residues" evidence="1">
    <location>
        <begin position="1226"/>
        <end position="1252"/>
    </location>
</feature>
<dbReference type="PROSITE" id="PS50003">
    <property type="entry name" value="PH_DOMAIN"/>
    <property type="match status" value="1"/>
</dbReference>
<feature type="compositionally biased region" description="Basic and acidic residues" evidence="1">
    <location>
        <begin position="1129"/>
        <end position="1146"/>
    </location>
</feature>
<proteinExistence type="predicted"/>
<dbReference type="eggNOG" id="KOG4047">
    <property type="taxonomic scope" value="Eukaryota"/>
</dbReference>
<evidence type="ECO:0008006" key="6">
    <source>
        <dbReference type="Google" id="ProtNLM"/>
    </source>
</evidence>
<feature type="compositionally biased region" description="Polar residues" evidence="1">
    <location>
        <begin position="1184"/>
        <end position="1194"/>
    </location>
</feature>
<dbReference type="CDD" id="cd00821">
    <property type="entry name" value="PH"/>
    <property type="match status" value="1"/>
</dbReference>
<feature type="compositionally biased region" description="Polar residues" evidence="1">
    <location>
        <begin position="998"/>
        <end position="1007"/>
    </location>
</feature>
<dbReference type="InterPro" id="IPR002404">
    <property type="entry name" value="IRS_PTB"/>
</dbReference>
<feature type="region of interest" description="Disordered" evidence="1">
    <location>
        <begin position="648"/>
        <end position="727"/>
    </location>
</feature>
<feature type="region of interest" description="Disordered" evidence="1">
    <location>
        <begin position="1080"/>
        <end position="1280"/>
    </location>
</feature>
<feature type="compositionally biased region" description="Basic and acidic residues" evidence="1">
    <location>
        <begin position="662"/>
        <end position="675"/>
    </location>
</feature>
<feature type="region of interest" description="Disordered" evidence="1">
    <location>
        <begin position="414"/>
        <end position="452"/>
    </location>
</feature>
<feature type="domain" description="IRS-type PTB" evidence="3">
    <location>
        <begin position="161"/>
        <end position="274"/>
    </location>
</feature>
<dbReference type="SMART" id="SM00233">
    <property type="entry name" value="PH"/>
    <property type="match status" value="1"/>
</dbReference>
<gene>
    <name evidence="4" type="ORF">NEMVEDRAFT_v1g237798</name>
</gene>
<feature type="region of interest" description="Disordered" evidence="1">
    <location>
        <begin position="792"/>
        <end position="1023"/>
    </location>
</feature>
<feature type="compositionally biased region" description="Basic and acidic residues" evidence="1">
    <location>
        <begin position="431"/>
        <end position="452"/>
    </location>
</feature>
<feature type="compositionally biased region" description="Polar residues" evidence="1">
    <location>
        <begin position="1373"/>
        <end position="1382"/>
    </location>
</feature>
<dbReference type="STRING" id="45351.A7RF80"/>
<evidence type="ECO:0000259" key="2">
    <source>
        <dbReference type="PROSITE" id="PS50003"/>
    </source>
</evidence>
<feature type="compositionally biased region" description="Basic and acidic residues" evidence="1">
    <location>
        <begin position="1098"/>
        <end position="1121"/>
    </location>
</feature>
<dbReference type="Gene3D" id="2.30.29.30">
    <property type="entry name" value="Pleckstrin-homology domain (PH domain)/Phosphotyrosine-binding domain (PTB)"/>
    <property type="match status" value="2"/>
</dbReference>
<dbReference type="SUPFAM" id="SSF50729">
    <property type="entry name" value="PH domain-like"/>
    <property type="match status" value="2"/>
</dbReference>
<dbReference type="Pfam" id="PF15413">
    <property type="entry name" value="PH_11"/>
    <property type="match status" value="1"/>
</dbReference>
<feature type="compositionally biased region" description="Low complexity" evidence="1">
    <location>
        <begin position="1195"/>
        <end position="1206"/>
    </location>
</feature>
<feature type="compositionally biased region" description="Low complexity" evidence="1">
    <location>
        <begin position="1008"/>
        <end position="1021"/>
    </location>
</feature>
<feature type="compositionally biased region" description="Basic and acidic residues" evidence="1">
    <location>
        <begin position="559"/>
        <end position="597"/>
    </location>
</feature>
<dbReference type="PANTHER" id="PTHR21258:SF62">
    <property type="entry name" value="INSULIN RECEPTOR SUBSTRATE 1"/>
    <property type="match status" value="1"/>
</dbReference>
<dbReference type="InParanoid" id="A7RF80"/>
<feature type="region of interest" description="Disordered" evidence="1">
    <location>
        <begin position="1368"/>
        <end position="1417"/>
    </location>
</feature>
<feature type="compositionally biased region" description="Polar residues" evidence="1">
    <location>
        <begin position="1467"/>
        <end position="1477"/>
    </location>
</feature>
<feature type="compositionally biased region" description="Basic and acidic residues" evidence="1">
    <location>
        <begin position="933"/>
        <end position="957"/>
    </location>
</feature>
<dbReference type="SMART" id="SM01244">
    <property type="entry name" value="IRS"/>
    <property type="match status" value="1"/>
</dbReference>
<feature type="compositionally biased region" description="Basic and acidic residues" evidence="1">
    <location>
        <begin position="1161"/>
        <end position="1177"/>
    </location>
</feature>